<evidence type="ECO:0000256" key="9">
    <source>
        <dbReference type="RuleBase" id="RU000688"/>
    </source>
</evidence>
<comment type="subcellular location">
    <subcellularLocation>
        <location evidence="1">Membrane</location>
        <topology evidence="1">Multi-pass membrane protein</topology>
    </subcellularLocation>
</comment>
<dbReference type="EMBL" id="KP293990">
    <property type="protein sequence ID" value="AKQ63044.1"/>
    <property type="molecule type" value="mRNA"/>
</dbReference>
<dbReference type="PANTHER" id="PTHR45695:SF15">
    <property type="entry name" value="OPSIN RH2"/>
    <property type="match status" value="1"/>
</dbReference>
<feature type="transmembrane region" description="Helical" evidence="10">
    <location>
        <begin position="204"/>
        <end position="230"/>
    </location>
</feature>
<evidence type="ECO:0000256" key="10">
    <source>
        <dbReference type="SAM" id="Phobius"/>
    </source>
</evidence>
<dbReference type="SMART" id="SM01381">
    <property type="entry name" value="7TM_GPCR_Srsx"/>
    <property type="match status" value="1"/>
</dbReference>
<evidence type="ECO:0000313" key="12">
    <source>
        <dbReference type="EMBL" id="AKQ63044.1"/>
    </source>
</evidence>
<dbReference type="PROSITE" id="PS00237">
    <property type="entry name" value="G_PROTEIN_RECEP_F1_1"/>
    <property type="match status" value="1"/>
</dbReference>
<reference evidence="12" key="1">
    <citation type="journal article" date="2015" name="Cell Rep.">
        <title>Large-Scale Combinatorial Deorphanization of Platynereis Neuropeptide GPCRs.</title>
        <authorList>
            <person name="Bauknecht P.M."/>
            <person name="Jekely G."/>
        </authorList>
    </citation>
    <scope>NUCLEOTIDE SEQUENCE</scope>
</reference>
<feature type="transmembrane region" description="Helical" evidence="10">
    <location>
        <begin position="316"/>
        <end position="335"/>
    </location>
</feature>
<feature type="transmembrane region" description="Helical" evidence="10">
    <location>
        <begin position="73"/>
        <end position="93"/>
    </location>
</feature>
<evidence type="ECO:0000256" key="4">
    <source>
        <dbReference type="ARBA" id="ARBA00022989"/>
    </source>
</evidence>
<evidence type="ECO:0000256" key="7">
    <source>
        <dbReference type="ARBA" id="ARBA00023170"/>
    </source>
</evidence>
<dbReference type="InterPro" id="IPR000276">
    <property type="entry name" value="GPCR_Rhodpsn"/>
</dbReference>
<name>A0A0K0PUH9_PLADU</name>
<evidence type="ECO:0000256" key="6">
    <source>
        <dbReference type="ARBA" id="ARBA00023136"/>
    </source>
</evidence>
<feature type="transmembrane region" description="Helical" evidence="10">
    <location>
        <begin position="40"/>
        <end position="61"/>
    </location>
</feature>
<evidence type="ECO:0000259" key="11">
    <source>
        <dbReference type="PROSITE" id="PS50262"/>
    </source>
</evidence>
<sequence length="413" mass="47673">MDDLDNDTLTSNSSNLTLDDYYDDVDEYDSYMLEVTFVSLFYSLTLLLGLIGNLLVISSILRFRSMRTVTNAFLTSLATADLLLIAFCVPIKFAKWFSYTWTFEKFLCKAVHYLQNVTVFCSVLTLTFMSIERYYAILHPMRTLGRSVKRACVVCLIIWAVSFVLAGPNLYIQDHKPVGGGFHFWCVDRCYDCGQEIIYKIYAVYMLLLVLVAPLIIMSFAYISICKELWSLMSTRRQMRCGVSGTDAERETCVRASNSVRDKTSDDSTKEVIKMLVAVILLFAICWGPTLVDSVLANFHLIDKFNYDYVKHMRQAFALMSYFNSCVNPIVYAFMSRNFRKTFKATICTCVYRKRNAERFMNSHQCTRLTSQTRDTSFSMTRTISIKNDMETEASDLRYEGDAYRFIHKDEPL</sequence>
<feature type="transmembrane region" description="Helical" evidence="10">
    <location>
        <begin position="275"/>
        <end position="296"/>
    </location>
</feature>
<feature type="domain" description="G-protein coupled receptors family 1 profile" evidence="11">
    <location>
        <begin position="52"/>
        <end position="332"/>
    </location>
</feature>
<comment type="similarity">
    <text evidence="2 9">Belongs to the G-protein coupled receptor 1 family.</text>
</comment>
<keyword evidence="5 9" id="KW-0297">G-protein coupled receptor</keyword>
<dbReference type="GO" id="GO:0005886">
    <property type="term" value="C:plasma membrane"/>
    <property type="evidence" value="ECO:0007669"/>
    <property type="project" value="TreeGrafter"/>
</dbReference>
<dbReference type="AlphaFoldDB" id="A0A0K0PUH9"/>
<keyword evidence="7 9" id="KW-0675">Receptor</keyword>
<dbReference type="InterPro" id="IPR000611">
    <property type="entry name" value="NPY_rcpt"/>
</dbReference>
<dbReference type="PRINTS" id="PR00237">
    <property type="entry name" value="GPCRRHODOPSN"/>
</dbReference>
<feature type="transmembrane region" description="Helical" evidence="10">
    <location>
        <begin position="151"/>
        <end position="172"/>
    </location>
</feature>
<evidence type="ECO:0000256" key="8">
    <source>
        <dbReference type="ARBA" id="ARBA00023224"/>
    </source>
</evidence>
<feature type="transmembrane region" description="Helical" evidence="10">
    <location>
        <begin position="113"/>
        <end position="131"/>
    </location>
</feature>
<organism evidence="12">
    <name type="scientific">Platynereis dumerilii</name>
    <name type="common">Dumeril's clam worm</name>
    <dbReference type="NCBI Taxonomy" id="6359"/>
    <lineage>
        <taxon>Eukaryota</taxon>
        <taxon>Metazoa</taxon>
        <taxon>Spiralia</taxon>
        <taxon>Lophotrochozoa</taxon>
        <taxon>Annelida</taxon>
        <taxon>Polychaeta</taxon>
        <taxon>Errantia</taxon>
        <taxon>Phyllodocida</taxon>
        <taxon>Nereididae</taxon>
        <taxon>Platynereis</taxon>
    </lineage>
</organism>
<accession>A0A0K0PUH9</accession>
<evidence type="ECO:0000256" key="5">
    <source>
        <dbReference type="ARBA" id="ARBA00023040"/>
    </source>
</evidence>
<keyword evidence="3 9" id="KW-0812">Transmembrane</keyword>
<evidence type="ECO:0000256" key="3">
    <source>
        <dbReference type="ARBA" id="ARBA00022692"/>
    </source>
</evidence>
<keyword evidence="4 10" id="KW-1133">Transmembrane helix</keyword>
<dbReference type="PROSITE" id="PS50262">
    <property type="entry name" value="G_PROTEIN_RECEP_F1_2"/>
    <property type="match status" value="1"/>
</dbReference>
<dbReference type="PANTHER" id="PTHR45695">
    <property type="entry name" value="LEUCOKININ RECEPTOR-RELATED"/>
    <property type="match status" value="1"/>
</dbReference>
<evidence type="ECO:0000256" key="1">
    <source>
        <dbReference type="ARBA" id="ARBA00004141"/>
    </source>
</evidence>
<dbReference type="Gene3D" id="1.20.1070.10">
    <property type="entry name" value="Rhodopsin 7-helix transmembrane proteins"/>
    <property type="match status" value="1"/>
</dbReference>
<dbReference type="Pfam" id="PF00001">
    <property type="entry name" value="7tm_1"/>
    <property type="match status" value="1"/>
</dbReference>
<proteinExistence type="evidence at transcript level"/>
<dbReference type="SUPFAM" id="SSF81321">
    <property type="entry name" value="Family A G protein-coupled receptor-like"/>
    <property type="match status" value="1"/>
</dbReference>
<dbReference type="GO" id="GO:0004983">
    <property type="term" value="F:neuropeptide Y receptor activity"/>
    <property type="evidence" value="ECO:0007669"/>
    <property type="project" value="InterPro"/>
</dbReference>
<evidence type="ECO:0000256" key="2">
    <source>
        <dbReference type="ARBA" id="ARBA00010663"/>
    </source>
</evidence>
<keyword evidence="8 9" id="KW-0807">Transducer</keyword>
<keyword evidence="6 10" id="KW-0472">Membrane</keyword>
<dbReference type="InterPro" id="IPR017452">
    <property type="entry name" value="GPCR_Rhodpsn_7TM"/>
</dbReference>
<protein>
    <submittedName>
        <fullName evidence="12">Elevenin receptor 2</fullName>
    </submittedName>
</protein>
<dbReference type="PRINTS" id="PR01012">
    <property type="entry name" value="NRPEPTIDEYR"/>
</dbReference>